<dbReference type="PANTHER" id="PTHR23155">
    <property type="entry name" value="DISEASE RESISTANCE PROTEIN RP"/>
    <property type="match status" value="1"/>
</dbReference>
<dbReference type="Pfam" id="PF23559">
    <property type="entry name" value="WHD_DRP"/>
    <property type="match status" value="1"/>
</dbReference>
<dbReference type="SUPFAM" id="SSF52058">
    <property type="entry name" value="L domain-like"/>
    <property type="match status" value="1"/>
</dbReference>
<evidence type="ECO:0000256" key="2">
    <source>
        <dbReference type="ARBA" id="ARBA00022821"/>
    </source>
</evidence>
<evidence type="ECO:0000313" key="6">
    <source>
        <dbReference type="Proteomes" id="UP000593561"/>
    </source>
</evidence>
<dbReference type="GO" id="GO:0098542">
    <property type="term" value="P:defense response to other organism"/>
    <property type="evidence" value="ECO:0007669"/>
    <property type="project" value="TreeGrafter"/>
</dbReference>
<dbReference type="Pfam" id="PF23598">
    <property type="entry name" value="LRR_14"/>
    <property type="match status" value="1"/>
</dbReference>
<dbReference type="Gene3D" id="1.10.10.10">
    <property type="entry name" value="Winged helix-like DNA-binding domain superfamily/Winged helix DNA-binding domain"/>
    <property type="match status" value="1"/>
</dbReference>
<keyword evidence="2" id="KW-0611">Plant defense</keyword>
<feature type="non-terminal residue" evidence="5">
    <location>
        <position position="1"/>
    </location>
</feature>
<keyword evidence="1" id="KW-0677">Repeat</keyword>
<dbReference type="InterPro" id="IPR036388">
    <property type="entry name" value="WH-like_DNA-bd_sf"/>
</dbReference>
<keyword evidence="6" id="KW-1185">Reference proteome</keyword>
<dbReference type="InterPro" id="IPR032675">
    <property type="entry name" value="LRR_dom_sf"/>
</dbReference>
<protein>
    <recommendedName>
        <fullName evidence="7">NB-ARC domain-containing protein</fullName>
    </recommendedName>
</protein>
<dbReference type="InterPro" id="IPR055414">
    <property type="entry name" value="LRR_R13L4/SHOC2-like"/>
</dbReference>
<feature type="domain" description="Disease resistance protein winged helix" evidence="3">
    <location>
        <begin position="3"/>
        <end position="78"/>
    </location>
</feature>
<sequence>GHFSEDYEIPADRLIQLWVAEGIVSSKQEEEGEGKIAEDVAEGYLLELAERCMIQVRERDIATLKIRSFQMHDLMRDVCLSKAKQQKFLYIADQSNASQLSTIGRVRRVSAHKFFWIQCIKSLRLRSLLFFDEFLPNDEMEKVLPLRMRSYFENHEYEYHNPLVWFVVLFGLSVLATKLRGIWKYMFNNFNFLRVLDYERGDAGCKLPNDIGELIHLRFLRLRGLYFLSSKLPSSLGNLRCLQTLDLRIEGGYSNSIHVPNVLWRMQQLRHLYLPKRCSPKTKLKLGTLRSLQTLVNFNTKSCYIKDLINMTNIRELEIRGPFNIEDFNTEELGKNPLIVQSKYLHSLSIINYEEGIDPRHLAHLLSSCDSISKLSLDAEIRRLPEYHYLSSNLAYIKLRRCMLEEDPMPTLAKLPYLGMLELHEEDFIGKEMFCCGQAFAKLESLSLKELNFLEEWKVSEGAMPCLW</sequence>
<name>A0A7J8RIY2_GOSDV</name>
<evidence type="ECO:0000313" key="5">
    <source>
        <dbReference type="EMBL" id="MBA0613701.1"/>
    </source>
</evidence>
<gene>
    <name evidence="5" type="ORF">Godav_014081</name>
</gene>
<dbReference type="Gene3D" id="3.80.10.10">
    <property type="entry name" value="Ribonuclease Inhibitor"/>
    <property type="match status" value="2"/>
</dbReference>
<dbReference type="Proteomes" id="UP000593561">
    <property type="component" value="Unassembled WGS sequence"/>
</dbReference>
<evidence type="ECO:0008006" key="7">
    <source>
        <dbReference type="Google" id="ProtNLM"/>
    </source>
</evidence>
<dbReference type="AlphaFoldDB" id="A0A7J8RIY2"/>
<dbReference type="PANTHER" id="PTHR23155:SF1185">
    <property type="entry name" value="DISEASE RESISTANCE RPP8-LIKE PROTEIN 3-RELATED"/>
    <property type="match status" value="1"/>
</dbReference>
<comment type="caution">
    <text evidence="5">The sequence shown here is derived from an EMBL/GenBank/DDBJ whole genome shotgun (WGS) entry which is preliminary data.</text>
</comment>
<dbReference type="InterPro" id="IPR044974">
    <property type="entry name" value="Disease_R_plants"/>
</dbReference>
<dbReference type="EMBL" id="JABFAC010000005">
    <property type="protein sequence ID" value="MBA0613701.1"/>
    <property type="molecule type" value="Genomic_DNA"/>
</dbReference>
<evidence type="ECO:0000256" key="1">
    <source>
        <dbReference type="ARBA" id="ARBA00022737"/>
    </source>
</evidence>
<organism evidence="5 6">
    <name type="scientific">Gossypium davidsonii</name>
    <name type="common">Davidson's cotton</name>
    <name type="synonym">Gossypium klotzschianum subsp. davidsonii</name>
    <dbReference type="NCBI Taxonomy" id="34287"/>
    <lineage>
        <taxon>Eukaryota</taxon>
        <taxon>Viridiplantae</taxon>
        <taxon>Streptophyta</taxon>
        <taxon>Embryophyta</taxon>
        <taxon>Tracheophyta</taxon>
        <taxon>Spermatophyta</taxon>
        <taxon>Magnoliopsida</taxon>
        <taxon>eudicotyledons</taxon>
        <taxon>Gunneridae</taxon>
        <taxon>Pentapetalae</taxon>
        <taxon>rosids</taxon>
        <taxon>malvids</taxon>
        <taxon>Malvales</taxon>
        <taxon>Malvaceae</taxon>
        <taxon>Malvoideae</taxon>
        <taxon>Gossypium</taxon>
    </lineage>
</organism>
<evidence type="ECO:0000259" key="3">
    <source>
        <dbReference type="Pfam" id="PF23559"/>
    </source>
</evidence>
<dbReference type="InterPro" id="IPR058922">
    <property type="entry name" value="WHD_DRP"/>
</dbReference>
<proteinExistence type="predicted"/>
<reference evidence="5 6" key="1">
    <citation type="journal article" date="2019" name="Genome Biol. Evol.">
        <title>Insights into the evolution of the New World diploid cottons (Gossypium, subgenus Houzingenia) based on genome sequencing.</title>
        <authorList>
            <person name="Grover C.E."/>
            <person name="Arick M.A. 2nd"/>
            <person name="Thrash A."/>
            <person name="Conover J.L."/>
            <person name="Sanders W.S."/>
            <person name="Peterson D.G."/>
            <person name="Frelichowski J.E."/>
            <person name="Scheffler J.A."/>
            <person name="Scheffler B.E."/>
            <person name="Wendel J.F."/>
        </authorList>
    </citation>
    <scope>NUCLEOTIDE SEQUENCE [LARGE SCALE GENOMIC DNA]</scope>
    <source>
        <strain evidence="5">27</strain>
        <tissue evidence="5">Leaf</tissue>
    </source>
</reference>
<feature type="domain" description="Disease resistance R13L4/SHOC-2-like LRR" evidence="4">
    <location>
        <begin position="186"/>
        <end position="467"/>
    </location>
</feature>
<accession>A0A7J8RIY2</accession>
<evidence type="ECO:0000259" key="4">
    <source>
        <dbReference type="Pfam" id="PF23598"/>
    </source>
</evidence>